<organism evidence="1 2">
    <name type="scientific">Rhodoferax antarcticus ANT.BR</name>
    <dbReference type="NCBI Taxonomy" id="1111071"/>
    <lineage>
        <taxon>Bacteria</taxon>
        <taxon>Pseudomonadati</taxon>
        <taxon>Pseudomonadota</taxon>
        <taxon>Betaproteobacteria</taxon>
        <taxon>Burkholderiales</taxon>
        <taxon>Comamonadaceae</taxon>
        <taxon>Rhodoferax</taxon>
    </lineage>
</organism>
<dbReference type="Proteomes" id="UP000185911">
    <property type="component" value="Unassembled WGS sequence"/>
</dbReference>
<reference evidence="1 2" key="1">
    <citation type="submission" date="2017-01" db="EMBL/GenBank/DDBJ databases">
        <title>Genome sequence of Rhodoferax antarcticus ANT.BR, a psychrophilic purple nonsulfur bacterium from an Antarctic microbial mat.</title>
        <authorList>
            <person name="Baker J."/>
            <person name="Riester C."/>
            <person name="Skinner B."/>
            <person name="Newell A."/>
            <person name="Swingley W."/>
            <person name="Madigan M."/>
            <person name="Jung D."/>
            <person name="Asao M."/>
            <person name="Chen M."/>
            <person name="Loughlin P."/>
            <person name="Pan H."/>
            <person name="Lin S."/>
            <person name="Li N."/>
            <person name="Shaw J."/>
            <person name="Prado M."/>
            <person name="Sherman C."/>
            <person name="Li X."/>
            <person name="Tang J."/>
            <person name="Blankenship R."/>
            <person name="Zhao T."/>
            <person name="Touchman J."/>
            <person name="Sattley M."/>
        </authorList>
    </citation>
    <scope>NUCLEOTIDE SEQUENCE [LARGE SCALE GENOMIC DNA]</scope>
    <source>
        <strain evidence="1 2">ANT.BR</strain>
    </source>
</reference>
<proteinExistence type="predicted"/>
<gene>
    <name evidence="1" type="ORF">BLL52_1626</name>
</gene>
<comment type="caution">
    <text evidence="1">The sequence shown here is derived from an EMBL/GenBank/DDBJ whole genome shotgun (WGS) entry which is preliminary data.</text>
</comment>
<protein>
    <submittedName>
        <fullName evidence="1">Uncharacterized protein</fullName>
    </submittedName>
</protein>
<sequence>MAAFSCPICCLCRTTQLGGAVLVAFVVNSVAQPPFVRNPTFLVRFLL</sequence>
<name>A0A1Q8YG65_9BURK</name>
<dbReference type="EMBL" id="MSYM01000011">
    <property type="protein sequence ID" value="OLP06880.1"/>
    <property type="molecule type" value="Genomic_DNA"/>
</dbReference>
<evidence type="ECO:0000313" key="1">
    <source>
        <dbReference type="EMBL" id="OLP06880.1"/>
    </source>
</evidence>
<keyword evidence="2" id="KW-1185">Reference proteome</keyword>
<accession>A0A1Q8YG65</accession>
<dbReference type="AlphaFoldDB" id="A0A1Q8YG65"/>
<evidence type="ECO:0000313" key="2">
    <source>
        <dbReference type="Proteomes" id="UP000185911"/>
    </source>
</evidence>